<evidence type="ECO:0000313" key="2">
    <source>
        <dbReference type="Proteomes" id="UP001164557"/>
    </source>
</evidence>
<name>A0AA47GH98_9LACO</name>
<protein>
    <submittedName>
        <fullName evidence="1">Uncharacterized protein</fullName>
    </submittedName>
</protein>
<sequence length="108" mass="12644">MKWPLKIYEWTNKLFPTTNKYFKGETVFWSSTYLITLKGGLVLDVNDYPALKKLGYWVKSADRKNLKVWSHLSQPEVERKFTEITGLTPDQYDIGSIAGLWQLWPKVS</sequence>
<dbReference type="AlphaFoldDB" id="A0AA47GH98"/>
<dbReference type="EMBL" id="CP084389">
    <property type="protein sequence ID" value="UZX30022.1"/>
    <property type="molecule type" value="Genomic_DNA"/>
</dbReference>
<accession>A0AA47GH98</accession>
<evidence type="ECO:0000313" key="1">
    <source>
        <dbReference type="EMBL" id="UZX30022.1"/>
    </source>
</evidence>
<proteinExistence type="predicted"/>
<keyword evidence="2" id="KW-1185">Reference proteome</keyword>
<dbReference type="RefSeq" id="WP_046326768.1">
    <property type="nucleotide sequence ID" value="NZ_CP084389.1"/>
</dbReference>
<gene>
    <name evidence="1" type="ORF">LDX53_01975</name>
</gene>
<reference evidence="1" key="1">
    <citation type="submission" date="2021-09" db="EMBL/GenBank/DDBJ databases">
        <title>Lactobacillus species from Apis mellifera, Switzerland.</title>
        <authorList>
            <person name="Pfister J."/>
            <person name="Brown A."/>
            <person name="Neumann P."/>
            <person name="Collaud A."/>
            <person name="Retschnig G."/>
            <person name="Perreten V."/>
        </authorList>
    </citation>
    <scope>NUCLEOTIDE SEQUENCE</scope>
    <source>
        <strain evidence="1">IBH002</strain>
    </source>
</reference>
<dbReference type="Proteomes" id="UP001164557">
    <property type="component" value="Chromosome"/>
</dbReference>
<organism evidence="1 2">
    <name type="scientific">Lactobacillus helsingborgensis</name>
    <dbReference type="NCBI Taxonomy" id="1218494"/>
    <lineage>
        <taxon>Bacteria</taxon>
        <taxon>Bacillati</taxon>
        <taxon>Bacillota</taxon>
        <taxon>Bacilli</taxon>
        <taxon>Lactobacillales</taxon>
        <taxon>Lactobacillaceae</taxon>
        <taxon>Lactobacillus</taxon>
    </lineage>
</organism>